<keyword evidence="1" id="KW-0812">Transmembrane</keyword>
<sequence>MVFMLATITSHCSALGKTQPEPILSKQKNLQVSEASSALWQGFRTKCSEVLSPNCLYRQVIIAGEASINHLNRLQSAERDLISRGVRIADQGTRKLIAATTSGITAFVPISIGLLTQIGKTAAYDPGPEACLRKDQLACMIKAPYQYTVNSAGCVDRASINDGDNDCLGLSFFDSVINYDEYPYYGDEAPHFKELCRHNRGRFSQEVCTDEKGTILFRLSPPSSEMPRPLDIDGQGTVSHDGLSPSEIAAVVVTSFVALAVVSGVAIAVVCIKKRNTTRNAENLSGPHERKHLRTVSSIEEAPQDNMNDTVSKLSRTPKHRVNHSTRQALNTKYDQQVEASLSRYGSRISLASQLSTTSRYISQKLLNSSDEPVSLVAMTEDQANSLMQHLSLKAEQEDYPLSQITEEDETST</sequence>
<dbReference type="Proteomes" id="UP000027997">
    <property type="component" value="Unassembled WGS sequence"/>
</dbReference>
<name>A0A081KBB6_9GAMM</name>
<keyword evidence="1" id="KW-1133">Transmembrane helix</keyword>
<accession>A0A081KBB6</accession>
<protein>
    <submittedName>
        <fullName evidence="2">Uncharacterized protein</fullName>
    </submittedName>
</protein>
<feature type="transmembrane region" description="Helical" evidence="1">
    <location>
        <begin position="248"/>
        <end position="272"/>
    </location>
</feature>
<keyword evidence="3" id="KW-1185">Reference proteome</keyword>
<dbReference type="EMBL" id="JOJP01000001">
    <property type="protein sequence ID" value="KEI71442.1"/>
    <property type="molecule type" value="Genomic_DNA"/>
</dbReference>
<evidence type="ECO:0000313" key="2">
    <source>
        <dbReference type="EMBL" id="KEI71442.1"/>
    </source>
</evidence>
<dbReference type="AlphaFoldDB" id="A0A081KBB6"/>
<comment type="caution">
    <text evidence="2">The sequence shown here is derived from an EMBL/GenBank/DDBJ whole genome shotgun (WGS) entry which is preliminary data.</text>
</comment>
<evidence type="ECO:0000256" key="1">
    <source>
        <dbReference type="SAM" id="Phobius"/>
    </source>
</evidence>
<proteinExistence type="predicted"/>
<evidence type="ECO:0000313" key="3">
    <source>
        <dbReference type="Proteomes" id="UP000027997"/>
    </source>
</evidence>
<keyword evidence="1" id="KW-0472">Membrane</keyword>
<reference evidence="2 3" key="1">
    <citation type="submission" date="2014-06" db="EMBL/GenBank/DDBJ databases">
        <title>Whole Genome Sequences of Three Symbiotic Endozoicomonas Bacteria.</title>
        <authorList>
            <person name="Neave M.J."/>
            <person name="Apprill A."/>
            <person name="Voolstra C.R."/>
        </authorList>
    </citation>
    <scope>NUCLEOTIDE SEQUENCE [LARGE SCALE GENOMIC DNA]</scope>
    <source>
        <strain evidence="2 3">DSM 22380</strain>
    </source>
</reference>
<organism evidence="2 3">
    <name type="scientific">Endozoicomonas elysicola</name>
    <dbReference type="NCBI Taxonomy" id="305900"/>
    <lineage>
        <taxon>Bacteria</taxon>
        <taxon>Pseudomonadati</taxon>
        <taxon>Pseudomonadota</taxon>
        <taxon>Gammaproteobacteria</taxon>
        <taxon>Oceanospirillales</taxon>
        <taxon>Endozoicomonadaceae</taxon>
        <taxon>Endozoicomonas</taxon>
    </lineage>
</organism>
<gene>
    <name evidence="2" type="ORF">GV64_12440</name>
</gene>